<evidence type="ECO:0000313" key="2">
    <source>
        <dbReference type="EMBL" id="MQM20624.1"/>
    </source>
</evidence>
<protein>
    <submittedName>
        <fullName evidence="2">Uncharacterized protein</fullName>
    </submittedName>
</protein>
<keyword evidence="3" id="KW-1185">Reference proteome</keyword>
<reference evidence="2" key="1">
    <citation type="submission" date="2017-07" db="EMBL/GenBank/DDBJ databases">
        <title>Taro Niue Genome Assembly and Annotation.</title>
        <authorList>
            <person name="Atibalentja N."/>
            <person name="Keating K."/>
            <person name="Fields C.J."/>
        </authorList>
    </citation>
    <scope>NUCLEOTIDE SEQUENCE</scope>
    <source>
        <strain evidence="2">Niue_2</strain>
        <tissue evidence="2">Leaf</tissue>
    </source>
</reference>
<dbReference type="AlphaFoldDB" id="A0A843XLQ5"/>
<accession>A0A843XLQ5</accession>
<dbReference type="EMBL" id="NMUH01010006">
    <property type="protein sequence ID" value="MQM20624.1"/>
    <property type="molecule type" value="Genomic_DNA"/>
</dbReference>
<dbReference type="Proteomes" id="UP000652761">
    <property type="component" value="Unassembled WGS sequence"/>
</dbReference>
<sequence length="231" mass="25792">MRGECPELKKKLKKEKLTFKKAKTMLATWSDEDEDKDAQATSGDEEIQYLMAKSEDSTEVNSSFENYTIDEWEEPYTVLFENFCIPCKTPETIFPRNPRHFFSPPHSRNPETLDPIASRRDPSSRRRASWSSASSGFAVAASEGICSRRRGSVAASEKEEEEEVSSPACSSTSCSSSCFRDPPRSFAPITKVQADPLLLLTLVVRCVELKHKVPGVPFDSLIDTLLISALS</sequence>
<name>A0A843XLQ5_COLES</name>
<feature type="compositionally biased region" description="Low complexity" evidence="1">
    <location>
        <begin position="165"/>
        <end position="176"/>
    </location>
</feature>
<feature type="region of interest" description="Disordered" evidence="1">
    <location>
        <begin position="154"/>
        <end position="176"/>
    </location>
</feature>
<evidence type="ECO:0000256" key="1">
    <source>
        <dbReference type="SAM" id="MobiDB-lite"/>
    </source>
</evidence>
<organism evidence="2 3">
    <name type="scientific">Colocasia esculenta</name>
    <name type="common">Wild taro</name>
    <name type="synonym">Arum esculentum</name>
    <dbReference type="NCBI Taxonomy" id="4460"/>
    <lineage>
        <taxon>Eukaryota</taxon>
        <taxon>Viridiplantae</taxon>
        <taxon>Streptophyta</taxon>
        <taxon>Embryophyta</taxon>
        <taxon>Tracheophyta</taxon>
        <taxon>Spermatophyta</taxon>
        <taxon>Magnoliopsida</taxon>
        <taxon>Liliopsida</taxon>
        <taxon>Araceae</taxon>
        <taxon>Aroideae</taxon>
        <taxon>Colocasieae</taxon>
        <taxon>Colocasia</taxon>
    </lineage>
</organism>
<comment type="caution">
    <text evidence="2">The sequence shown here is derived from an EMBL/GenBank/DDBJ whole genome shotgun (WGS) entry which is preliminary data.</text>
</comment>
<proteinExistence type="predicted"/>
<gene>
    <name evidence="2" type="ORF">Taro_053648</name>
</gene>
<feature type="region of interest" description="Disordered" evidence="1">
    <location>
        <begin position="98"/>
        <end position="129"/>
    </location>
</feature>
<evidence type="ECO:0000313" key="3">
    <source>
        <dbReference type="Proteomes" id="UP000652761"/>
    </source>
</evidence>